<accession>A0A1W2CQ04</accession>
<protein>
    <submittedName>
        <fullName evidence="1">Uncharacterized protein</fullName>
    </submittedName>
</protein>
<evidence type="ECO:0000313" key="1">
    <source>
        <dbReference type="EMBL" id="SMC86708.1"/>
    </source>
</evidence>
<organism evidence="1 2">
    <name type="scientific">Kibdelosporangium aridum</name>
    <dbReference type="NCBI Taxonomy" id="2030"/>
    <lineage>
        <taxon>Bacteria</taxon>
        <taxon>Bacillati</taxon>
        <taxon>Actinomycetota</taxon>
        <taxon>Actinomycetes</taxon>
        <taxon>Pseudonocardiales</taxon>
        <taxon>Pseudonocardiaceae</taxon>
        <taxon>Kibdelosporangium</taxon>
    </lineage>
</organism>
<dbReference type="Proteomes" id="UP000192674">
    <property type="component" value="Unassembled WGS sequence"/>
</dbReference>
<dbReference type="RefSeq" id="WP_143446289.1">
    <property type="nucleotide sequence ID" value="NZ_FWXV01000002.1"/>
</dbReference>
<name>A0A1W2CQ04_KIBAR</name>
<proteinExistence type="predicted"/>
<keyword evidence="2" id="KW-1185">Reference proteome</keyword>
<dbReference type="OrthoDB" id="3630560at2"/>
<evidence type="ECO:0000313" key="2">
    <source>
        <dbReference type="Proteomes" id="UP000192674"/>
    </source>
</evidence>
<gene>
    <name evidence="1" type="ORF">SAMN05661093_02387</name>
</gene>
<dbReference type="EMBL" id="FWXV01000002">
    <property type="protein sequence ID" value="SMC86708.1"/>
    <property type="molecule type" value="Genomic_DNA"/>
</dbReference>
<dbReference type="AlphaFoldDB" id="A0A1W2CQ04"/>
<reference evidence="1 2" key="1">
    <citation type="submission" date="2017-04" db="EMBL/GenBank/DDBJ databases">
        <authorList>
            <person name="Afonso C.L."/>
            <person name="Miller P.J."/>
            <person name="Scott M.A."/>
            <person name="Spackman E."/>
            <person name="Goraichik I."/>
            <person name="Dimitrov K.M."/>
            <person name="Suarez D.L."/>
            <person name="Swayne D.E."/>
        </authorList>
    </citation>
    <scope>NUCLEOTIDE SEQUENCE [LARGE SCALE GENOMIC DNA]</scope>
    <source>
        <strain evidence="1 2">DSM 43828</strain>
    </source>
</reference>
<sequence length="168" mass="18453">MANRVLWVGLSGIAVFAVTMTVIEIDAQRPKPEPTVELAEAEALFNRAVHLVENKRFDDFCREIADWPQSCERDVDWNASIGWRPGPKPPRVVGVKHGGQGFPPVMLNLVGERDDGTTYTASFGVRKTYDGRVVSSYPVYWSGVDYIGAPEACTEQPCPPIPVPPPTG</sequence>